<keyword evidence="1" id="KW-0808">Transferase</keyword>
<name>A0AA51NFF3_9FLOR</name>
<keyword evidence="1" id="KW-0695">RNA-directed DNA polymerase</keyword>
<proteinExistence type="predicted"/>
<evidence type="ECO:0000313" key="1">
    <source>
        <dbReference type="EMBL" id="WMP12028.1"/>
    </source>
</evidence>
<geneLocation type="chloroplast" evidence="1"/>
<keyword evidence="1" id="KW-0548">Nucleotidyltransferase</keyword>
<dbReference type="GO" id="GO:0003964">
    <property type="term" value="F:RNA-directed DNA polymerase activity"/>
    <property type="evidence" value="ECO:0007669"/>
    <property type="project" value="UniProtKB-KW"/>
</dbReference>
<reference evidence="1" key="1">
    <citation type="journal article" date="2023" name="J. Phycol.">
        <title>Gene-rich plastid genomes of two parasitic red algal species, Laurencia australis and L. verruciformis (Rhodomelaceae, Ceramiales), and a taxonomic revision of Janczewskia.</title>
        <authorList>
            <person name="Preuss M."/>
            <person name="Diaz-Tapia P."/>
            <person name="Verbruggen H."/>
            <person name="Zuccarello G.C."/>
        </authorList>
    </citation>
    <scope>NUCLEOTIDE SEQUENCE</scope>
    <source>
        <strain evidence="1">B2P</strain>
    </source>
</reference>
<sequence>MVQKQIYIAAKKHNIYYVYELQKYLINSNEAKLVLIKNIIDKANIYWIYAKNYDLSSDKNMIYKTIDVIFHNYLLISKNLLTLNIEVKNKLLYLSILPVCKAKLKDNIFQFFVNSNDHRFCSVYGISNLFNNCNSIKLNNNFIQIIINKLQSSKSINRLIIDFLYSGYIHSSFNVNFQQCLISKTNEIKNLFISSYSLINLIFNILFLDKSWFFFKTQLKKINTQNLKRNVYKSMIGNVNNVRLEIINQVSSFIYDRIHNKFRLIRKFNYRNKFIDHLISIYLKYCKESKEFLFLNLIKKYNEFINVLLYTYQKKMNNFNAIKKIINLNHYVNLYINYYNIVNFESL</sequence>
<dbReference type="AlphaFoldDB" id="A0AA51NFF3"/>
<accession>A0AA51NFF3</accession>
<organism evidence="1">
    <name type="scientific">Laurencia australis</name>
    <dbReference type="NCBI Taxonomy" id="3073067"/>
    <lineage>
        <taxon>Eukaryota</taxon>
        <taxon>Rhodophyta</taxon>
        <taxon>Florideophyceae</taxon>
        <taxon>Rhodymeniophycidae</taxon>
        <taxon>Ceramiales</taxon>
        <taxon>Rhodomelaceae</taxon>
        <taxon>Laurencieae</taxon>
        <taxon>Laurencia</taxon>
    </lineage>
</organism>
<gene>
    <name evidence="1" type="primary">mat</name>
</gene>
<keyword evidence="1" id="KW-0934">Plastid</keyword>
<dbReference type="EMBL" id="OQ908869">
    <property type="protein sequence ID" value="WMP12028.1"/>
    <property type="molecule type" value="Genomic_DNA"/>
</dbReference>
<protein>
    <submittedName>
        <fullName evidence="1">Group II intron reverse transcriptase maturase protein</fullName>
    </submittedName>
</protein>
<keyword evidence="1" id="KW-0150">Chloroplast</keyword>